<proteinExistence type="predicted"/>
<evidence type="ECO:0000313" key="2">
    <source>
        <dbReference type="EMBL" id="ARF09708.1"/>
    </source>
</evidence>
<gene>
    <name evidence="2" type="ORF">Indivirus_2_87</name>
</gene>
<name>A0A1V0SDI0_9VIRU</name>
<dbReference type="EMBL" id="KY684086">
    <property type="protein sequence ID" value="ARF09708.1"/>
    <property type="molecule type" value="Genomic_DNA"/>
</dbReference>
<accession>A0A1V0SDI0</accession>
<evidence type="ECO:0000256" key="1">
    <source>
        <dbReference type="SAM" id="MobiDB-lite"/>
    </source>
</evidence>
<organism evidence="2">
    <name type="scientific">Indivirus ILV1</name>
    <dbReference type="NCBI Taxonomy" id="1977633"/>
    <lineage>
        <taxon>Viruses</taxon>
        <taxon>Varidnaviria</taxon>
        <taxon>Bamfordvirae</taxon>
        <taxon>Nucleocytoviricota</taxon>
        <taxon>Megaviricetes</taxon>
        <taxon>Imitervirales</taxon>
        <taxon>Mimiviridae</taxon>
        <taxon>Klosneuvirinae</taxon>
        <taxon>Indivirus</taxon>
    </lineage>
</organism>
<protein>
    <submittedName>
        <fullName evidence="2">Uncharacterized protein</fullName>
    </submittedName>
</protein>
<feature type="region of interest" description="Disordered" evidence="1">
    <location>
        <begin position="80"/>
        <end position="109"/>
    </location>
</feature>
<sequence>MDQLSRIRLEKHREYLRHTWLPEFFQKYRPLFDSQLKAQRVIINAIRKYYLPDVANREFLEYIPGIYRMRVKLDQNNLVKPEDKKTDSPDNSDFESSDDYTKTNNNDDVDIDADINQVMQESLKEYNEYYKNSIKNTINESIINNTNLDYDEYFLNKAISESLEHETYDTFCLVIDIRDFHTNPSQPLMINDVPYYLSSNQIEQLQKLWNKVNPDTSAGMKFQQDLAYQKGLINDKKKLEN</sequence>
<reference evidence="2" key="1">
    <citation type="journal article" date="2017" name="Science">
        <title>Giant viruses with an expanded complement of translation system components.</title>
        <authorList>
            <person name="Schulz F."/>
            <person name="Yutin N."/>
            <person name="Ivanova N.N."/>
            <person name="Ortega D.R."/>
            <person name="Lee T.K."/>
            <person name="Vierheilig J."/>
            <person name="Daims H."/>
            <person name="Horn M."/>
            <person name="Wagner M."/>
            <person name="Jensen G.J."/>
            <person name="Kyrpides N.C."/>
            <person name="Koonin E.V."/>
            <person name="Woyke T."/>
        </authorList>
    </citation>
    <scope>NUCLEOTIDE SEQUENCE</scope>
    <source>
        <strain evidence="2">ILV1</strain>
    </source>
</reference>